<feature type="coiled-coil region" evidence="11">
    <location>
        <begin position="416"/>
        <end position="457"/>
    </location>
</feature>
<evidence type="ECO:0000256" key="7">
    <source>
        <dbReference type="ARBA" id="ARBA00023054"/>
    </source>
</evidence>
<dbReference type="Pfam" id="PF02463">
    <property type="entry name" value="SMC_N"/>
    <property type="match status" value="1"/>
</dbReference>
<comment type="subcellular location">
    <subcellularLocation>
        <location evidence="2">Chromosome</location>
    </subcellularLocation>
    <subcellularLocation>
        <location evidence="1 10">Nucleus</location>
    </subcellularLocation>
</comment>
<gene>
    <name evidence="14" type="ORF">BCR44DRAFT_36099</name>
</gene>
<comment type="caution">
    <text evidence="14">The sequence shown here is derived from an EMBL/GenBank/DDBJ whole genome shotgun (WGS) entry which is preliminary data.</text>
</comment>
<feature type="compositionally biased region" description="Low complexity" evidence="12">
    <location>
        <begin position="80"/>
        <end position="94"/>
    </location>
</feature>
<dbReference type="GO" id="GO:0008278">
    <property type="term" value="C:cohesin complex"/>
    <property type="evidence" value="ECO:0007669"/>
    <property type="project" value="InterPro"/>
</dbReference>
<feature type="coiled-coil region" evidence="11">
    <location>
        <begin position="809"/>
        <end position="892"/>
    </location>
</feature>
<evidence type="ECO:0000256" key="6">
    <source>
        <dbReference type="ARBA" id="ARBA00022776"/>
    </source>
</evidence>
<dbReference type="EMBL" id="MCFL01000003">
    <property type="protein sequence ID" value="ORZ40405.1"/>
    <property type="molecule type" value="Genomic_DNA"/>
</dbReference>
<dbReference type="InterPro" id="IPR027417">
    <property type="entry name" value="P-loop_NTPase"/>
</dbReference>
<feature type="coiled-coil region" evidence="11">
    <location>
        <begin position="683"/>
        <end position="772"/>
    </location>
</feature>
<dbReference type="Gene3D" id="3.30.70.1620">
    <property type="match status" value="1"/>
</dbReference>
<dbReference type="OrthoDB" id="5575062at2759"/>
<dbReference type="AlphaFoldDB" id="A0A1Y2I0N3"/>
<dbReference type="PANTHER" id="PTHR18937">
    <property type="entry name" value="STRUCTURAL MAINTENANCE OF CHROMOSOMES SMC FAMILY MEMBER"/>
    <property type="match status" value="1"/>
</dbReference>
<keyword evidence="8 10" id="KW-0539">Nucleus</keyword>
<keyword evidence="15" id="KW-1185">Reference proteome</keyword>
<evidence type="ECO:0000256" key="12">
    <source>
        <dbReference type="SAM" id="MobiDB-lite"/>
    </source>
</evidence>
<dbReference type="Pfam" id="PF06470">
    <property type="entry name" value="SMC_hinge"/>
    <property type="match status" value="1"/>
</dbReference>
<proteinExistence type="inferred from homology"/>
<dbReference type="Gene3D" id="1.20.1060.20">
    <property type="match status" value="1"/>
</dbReference>
<feature type="region of interest" description="Disordered" evidence="12">
    <location>
        <begin position="657"/>
        <end position="681"/>
    </location>
</feature>
<evidence type="ECO:0000313" key="14">
    <source>
        <dbReference type="EMBL" id="ORZ40405.1"/>
    </source>
</evidence>
<protein>
    <recommendedName>
        <fullName evidence="10">Structural maintenance of chromosomes protein</fullName>
    </recommendedName>
</protein>
<sequence length="1234" mass="137927">MGRLVQLEVTNFKSYRGHHVIGPFKDFTAVIGPNGSGKSNLMDAISFVLGVQSAHLRSTNLKELIYRGRALVDEQGTPDATGETESATSASVSAVYEDDQGRRTVFTRTIAADGSSDYRINSRPSKREPYISLLERENILVKARNFLVFQGDVEAVASQNPKDLTRLIEQVSGSLELKPQYDTLKDAMDKQLENSASMYQKRKTVQAELKQYREQKDEADKFDALEVERSQLILDHTLWRLFHVERDLERVEESTNNAQGTRAELAELEAAADRKLAAAKQAVAAATRDVTRAERKVAAKDKEIADRAPQVAQLQQSRTHAEGRRDRLSVTRNKVAADVEKHAEGVEHLEKQIKALDQAKRKVETKIANAKRQREALEAFTDEYHRMQSEYLVAAAPVQQELDSARLGTKTRGDRIKAAESKRDAAERSRVQVQTELDAAKSKLSNARDNLELMHAKLADIDTEIAQSASRAAALRAREVQLNESFADVSSKLMEYTADRRATQRERAHAELVAELKAMFPNTVHGTLAQVCKPAQKKYEVAVGNVLGRHLDAIVTDNQATAIECIRYMRENRKGHAQFLPLAELVTKEIPQALRMFAHARPARDLIEYSKDVAPAVEYACGTALVAESMDVARHICYERDTRVKCVTLDGITIQKGGGMSGSSDGGRAQQQQRASRWDEQEMDDLQTRLNNIRAQLLEVNAEKRKAADRERPEERRVTIAGQVEYLTNLANGLQAKVEALETQVAALEKERVTAERTIDELQEEMGDAHVEDLEARLDEIKQATFADFCARAGVGAVDEFERIVIESAAAEARELQDVEKQRANVESTLVFEREQLAQMQTRLQSLEDDVAKQEKAIVEAEHKMEQVQEVIAGIQAEMDEMRQELDGHKKVRDEKAAAHGLAKRQLAEVRKELEAMDRALAEHFDSRVQLHHQRVTMLRRARVEGIPIRLTAGSMASLAPDVSLAESQEVSQGIEIDYSGLDPELQADGSDHMEQQFNARLNEIAADLDRMAPNRRALDKMSGVTTKAKQTEKEFDAVRRAAKHAKDAFESVRAERYTRFMDAFQHISGCIDKVYKDLTMSRNFPLGGTAYLSLESEEDPFSSGIKYHAMPPMKRFRDMEQLSGGEKTVAALALLFAINSYRPSPFFVLDEVDAALDNANVAKVARYVVQAGLGKQDGKDGETEAAVDRVQFVVISLKNSFYERAQALVGVHRDNDQNTSSVLTLDLEQFPAA</sequence>
<evidence type="ECO:0000256" key="3">
    <source>
        <dbReference type="ARBA" id="ARBA00005597"/>
    </source>
</evidence>
<feature type="coiled-coil region" evidence="11">
    <location>
        <begin position="251"/>
        <end position="303"/>
    </location>
</feature>
<dbReference type="GO" id="GO:0005634">
    <property type="term" value="C:nucleus"/>
    <property type="evidence" value="ECO:0007669"/>
    <property type="project" value="UniProtKB-SubCell"/>
</dbReference>
<dbReference type="PANTHER" id="PTHR18937:SF12">
    <property type="entry name" value="STRUCTURAL MAINTENANCE OF CHROMOSOMES PROTEIN"/>
    <property type="match status" value="1"/>
</dbReference>
<dbReference type="PIRSF" id="PIRSF005719">
    <property type="entry name" value="SMC"/>
    <property type="match status" value="1"/>
</dbReference>
<keyword evidence="7 11" id="KW-0175">Coiled coil</keyword>
<accession>A0A1Y2I0N3</accession>
<keyword evidence="9" id="KW-0131">Cell cycle</keyword>
<evidence type="ECO:0000256" key="9">
    <source>
        <dbReference type="ARBA" id="ARBA00023306"/>
    </source>
</evidence>
<keyword evidence="6" id="KW-0498">Mitosis</keyword>
<dbReference type="GO" id="GO:0003677">
    <property type="term" value="F:DNA binding"/>
    <property type="evidence" value="ECO:0007669"/>
    <property type="project" value="TreeGrafter"/>
</dbReference>
<dbReference type="InterPro" id="IPR003395">
    <property type="entry name" value="RecF/RecN/SMC_N"/>
</dbReference>
<dbReference type="GO" id="GO:0007062">
    <property type="term" value="P:sister chromatid cohesion"/>
    <property type="evidence" value="ECO:0007669"/>
    <property type="project" value="InterPro"/>
</dbReference>
<feature type="compositionally biased region" description="Low complexity" evidence="12">
    <location>
        <begin position="666"/>
        <end position="675"/>
    </location>
</feature>
<dbReference type="SUPFAM" id="SSF75553">
    <property type="entry name" value="Smc hinge domain"/>
    <property type="match status" value="1"/>
</dbReference>
<evidence type="ECO:0000259" key="13">
    <source>
        <dbReference type="SMART" id="SM00968"/>
    </source>
</evidence>
<evidence type="ECO:0000256" key="11">
    <source>
        <dbReference type="SAM" id="Coils"/>
    </source>
</evidence>
<dbReference type="InterPro" id="IPR010935">
    <property type="entry name" value="SMC_hinge"/>
</dbReference>
<dbReference type="SMART" id="SM00968">
    <property type="entry name" value="SMC_hinge"/>
    <property type="match status" value="1"/>
</dbReference>
<dbReference type="InterPro" id="IPR024704">
    <property type="entry name" value="SMC"/>
</dbReference>
<evidence type="ECO:0000256" key="10">
    <source>
        <dbReference type="PIRNR" id="PIRNR005719"/>
    </source>
</evidence>
<dbReference type="Gene3D" id="1.20.5.340">
    <property type="match status" value="1"/>
</dbReference>
<dbReference type="CDD" id="cd03275">
    <property type="entry name" value="ABC_SMC1_euk"/>
    <property type="match status" value="1"/>
</dbReference>
<dbReference type="GO" id="GO:0016887">
    <property type="term" value="F:ATP hydrolysis activity"/>
    <property type="evidence" value="ECO:0007669"/>
    <property type="project" value="InterPro"/>
</dbReference>
<feature type="domain" description="SMC hinge" evidence="13">
    <location>
        <begin position="522"/>
        <end position="637"/>
    </location>
</feature>
<keyword evidence="5" id="KW-0132">Cell division</keyword>
<keyword evidence="4" id="KW-0158">Chromosome</keyword>
<dbReference type="GO" id="GO:0051301">
    <property type="term" value="P:cell division"/>
    <property type="evidence" value="ECO:0007669"/>
    <property type="project" value="UniProtKB-KW"/>
</dbReference>
<feature type="coiled-coil region" evidence="11">
    <location>
        <begin position="339"/>
        <end position="390"/>
    </location>
</feature>
<dbReference type="SUPFAM" id="SSF52540">
    <property type="entry name" value="P-loop containing nucleoside triphosphate hydrolases"/>
    <property type="match status" value="1"/>
</dbReference>
<dbReference type="Proteomes" id="UP000193411">
    <property type="component" value="Unassembled WGS sequence"/>
</dbReference>
<dbReference type="STRING" id="765915.A0A1Y2I0N3"/>
<dbReference type="Gene3D" id="3.40.50.300">
    <property type="entry name" value="P-loop containing nucleotide triphosphate hydrolases"/>
    <property type="match status" value="2"/>
</dbReference>
<comment type="similarity">
    <text evidence="3">Belongs to the SMC family. SMC1 subfamily.</text>
</comment>
<evidence type="ECO:0000256" key="8">
    <source>
        <dbReference type="ARBA" id="ARBA00023242"/>
    </source>
</evidence>
<dbReference type="InterPro" id="IPR036277">
    <property type="entry name" value="SMC_hinge_sf"/>
</dbReference>
<evidence type="ECO:0000256" key="2">
    <source>
        <dbReference type="ARBA" id="ARBA00004286"/>
    </source>
</evidence>
<evidence type="ECO:0000256" key="5">
    <source>
        <dbReference type="ARBA" id="ARBA00022618"/>
    </source>
</evidence>
<evidence type="ECO:0000256" key="1">
    <source>
        <dbReference type="ARBA" id="ARBA00004123"/>
    </source>
</evidence>
<name>A0A1Y2I0N3_9FUNG</name>
<organism evidence="14 15">
    <name type="scientific">Catenaria anguillulae PL171</name>
    <dbReference type="NCBI Taxonomy" id="765915"/>
    <lineage>
        <taxon>Eukaryota</taxon>
        <taxon>Fungi</taxon>
        <taxon>Fungi incertae sedis</taxon>
        <taxon>Blastocladiomycota</taxon>
        <taxon>Blastocladiomycetes</taxon>
        <taxon>Blastocladiales</taxon>
        <taxon>Catenariaceae</taxon>
        <taxon>Catenaria</taxon>
    </lineage>
</organism>
<dbReference type="InterPro" id="IPR028468">
    <property type="entry name" value="Smc1_ABC"/>
</dbReference>
<feature type="region of interest" description="Disordered" evidence="12">
    <location>
        <begin position="75"/>
        <end position="94"/>
    </location>
</feature>
<evidence type="ECO:0000313" key="15">
    <source>
        <dbReference type="Proteomes" id="UP000193411"/>
    </source>
</evidence>
<dbReference type="GO" id="GO:0005524">
    <property type="term" value="F:ATP binding"/>
    <property type="evidence" value="ECO:0007669"/>
    <property type="project" value="InterPro"/>
</dbReference>
<reference evidence="14 15" key="1">
    <citation type="submission" date="2016-07" db="EMBL/GenBank/DDBJ databases">
        <title>Pervasive Adenine N6-methylation of Active Genes in Fungi.</title>
        <authorList>
            <consortium name="DOE Joint Genome Institute"/>
            <person name="Mondo S.J."/>
            <person name="Dannebaum R.O."/>
            <person name="Kuo R.C."/>
            <person name="Labutti K."/>
            <person name="Haridas S."/>
            <person name="Kuo A."/>
            <person name="Salamov A."/>
            <person name="Ahrendt S.R."/>
            <person name="Lipzen A."/>
            <person name="Sullivan W."/>
            <person name="Andreopoulos W.B."/>
            <person name="Clum A."/>
            <person name="Lindquist E."/>
            <person name="Daum C."/>
            <person name="Ramamoorthy G.K."/>
            <person name="Gryganskyi A."/>
            <person name="Culley D."/>
            <person name="Magnuson J.K."/>
            <person name="James T.Y."/>
            <person name="O'Malley M.A."/>
            <person name="Stajich J.E."/>
            <person name="Spatafora J.W."/>
            <person name="Visel A."/>
            <person name="Grigoriev I.V."/>
        </authorList>
    </citation>
    <scope>NUCLEOTIDE SEQUENCE [LARGE SCALE GENOMIC DNA]</scope>
    <source>
        <strain evidence="14 15">PL171</strain>
    </source>
</reference>
<evidence type="ECO:0000256" key="4">
    <source>
        <dbReference type="ARBA" id="ARBA00022454"/>
    </source>
</evidence>